<evidence type="ECO:0000313" key="6">
    <source>
        <dbReference type="Proteomes" id="UP000665043"/>
    </source>
</evidence>
<dbReference type="InterPro" id="IPR009057">
    <property type="entry name" value="Homeodomain-like_sf"/>
</dbReference>
<dbReference type="Proteomes" id="UP000665043">
    <property type="component" value="Chromosome"/>
</dbReference>
<organism evidence="5 6">
    <name type="scientific">Sediminibacillus dalangtanensis</name>
    <dbReference type="NCBI Taxonomy" id="2729421"/>
    <lineage>
        <taxon>Bacteria</taxon>
        <taxon>Bacillati</taxon>
        <taxon>Bacillota</taxon>
        <taxon>Bacilli</taxon>
        <taxon>Bacillales</taxon>
        <taxon>Bacillaceae</taxon>
        <taxon>Sediminibacillus</taxon>
    </lineage>
</organism>
<dbReference type="SUPFAM" id="SSF46689">
    <property type="entry name" value="Homeodomain-like"/>
    <property type="match status" value="1"/>
</dbReference>
<dbReference type="PANTHER" id="PTHR43479:SF22">
    <property type="entry name" value="TRANSCRIPTIONAL REGULATOR, TETR FAMILY"/>
    <property type="match status" value="1"/>
</dbReference>
<proteinExistence type="predicted"/>
<feature type="domain" description="HTH tetR-type" evidence="4">
    <location>
        <begin position="2"/>
        <end position="62"/>
    </location>
</feature>
<dbReference type="InterPro" id="IPR050624">
    <property type="entry name" value="HTH-type_Tx_Regulator"/>
</dbReference>
<evidence type="ECO:0000256" key="3">
    <source>
        <dbReference type="PROSITE-ProRule" id="PRU00335"/>
    </source>
</evidence>
<keyword evidence="6" id="KW-1185">Reference proteome</keyword>
<gene>
    <name evidence="5" type="ORF">ERJ70_00925</name>
</gene>
<dbReference type="Gene3D" id="1.10.357.10">
    <property type="entry name" value="Tetracycline Repressor, domain 2"/>
    <property type="match status" value="1"/>
</dbReference>
<accession>A0ABX7VR23</accession>
<dbReference type="EMBL" id="CP046956">
    <property type="protein sequence ID" value="QTM98010.1"/>
    <property type="molecule type" value="Genomic_DNA"/>
</dbReference>
<sequence length="288" mass="34090">MTERRMEIIQSAIKCFSRKGYFSTSMQEIAEDCGVSKGLLYKLFDSKEDLLIQVFESNHKRMFEKARTIYLDKTLVPREVFKQSILIELEGMFENKDFFNILYKSLPKENNKEIQALSKRTRAAMLSWHKKLLLDAYQEEAEPIIWDLTVTLQGVIKEYVQLIVQEQKPANLHRIAEYIVDTLDATVEKHSDKQAVLTKELMEEYETYQFDLEPLERHEQLEKLFRQLREQIVSLPRPERSELGDAINLMEQEVKEEKPREFLLQALLTYLKQHVETIGTLEQIERLL</sequence>
<dbReference type="PROSITE" id="PS50977">
    <property type="entry name" value="HTH_TETR_2"/>
    <property type="match status" value="1"/>
</dbReference>
<dbReference type="RefSeq" id="WP_209366536.1">
    <property type="nucleotide sequence ID" value="NZ_CP046956.1"/>
</dbReference>
<reference evidence="5 6" key="1">
    <citation type="submission" date="2019-12" db="EMBL/GenBank/DDBJ databases">
        <title>The whole genome sequencing of a strain isolated from a Mars analog, Dalangtan Playa.</title>
        <authorList>
            <person name="Huang T."/>
        </authorList>
    </citation>
    <scope>NUCLEOTIDE SEQUENCE [LARGE SCALE GENOMIC DNA]</scope>
    <source>
        <strain evidence="5 6">DP4-553-S</strain>
    </source>
</reference>
<keyword evidence="2 3" id="KW-0238">DNA-binding</keyword>
<evidence type="ECO:0000259" key="4">
    <source>
        <dbReference type="PROSITE" id="PS50977"/>
    </source>
</evidence>
<evidence type="ECO:0000256" key="2">
    <source>
        <dbReference type="ARBA" id="ARBA00023125"/>
    </source>
</evidence>
<dbReference type="Pfam" id="PF00440">
    <property type="entry name" value="TetR_N"/>
    <property type="match status" value="1"/>
</dbReference>
<evidence type="ECO:0000313" key="5">
    <source>
        <dbReference type="EMBL" id="QTM98010.1"/>
    </source>
</evidence>
<feature type="DNA-binding region" description="H-T-H motif" evidence="3">
    <location>
        <begin position="25"/>
        <end position="44"/>
    </location>
</feature>
<name>A0ABX7VR23_9BACI</name>
<evidence type="ECO:0000256" key="1">
    <source>
        <dbReference type="ARBA" id="ARBA00022491"/>
    </source>
</evidence>
<dbReference type="InterPro" id="IPR001647">
    <property type="entry name" value="HTH_TetR"/>
</dbReference>
<dbReference type="PANTHER" id="PTHR43479">
    <property type="entry name" value="ACREF/ENVCD OPERON REPRESSOR-RELATED"/>
    <property type="match status" value="1"/>
</dbReference>
<dbReference type="PRINTS" id="PR00455">
    <property type="entry name" value="HTHTETR"/>
</dbReference>
<protein>
    <submittedName>
        <fullName evidence="5">TetR family transcriptional regulator</fullName>
    </submittedName>
</protein>
<keyword evidence="1" id="KW-0678">Repressor</keyword>